<name>A0A212LAK2_9BACT</name>
<evidence type="ECO:0000313" key="1">
    <source>
        <dbReference type="EMBL" id="SCM74566.1"/>
    </source>
</evidence>
<reference evidence="1" key="1">
    <citation type="submission" date="2016-08" db="EMBL/GenBank/DDBJ databases">
        <authorList>
            <person name="Seilhamer J.J."/>
        </authorList>
    </citation>
    <scope>NUCLEOTIDE SEQUENCE</scope>
    <source>
        <strain evidence="1">86-1</strain>
    </source>
</reference>
<sequence>MPKSDMVQAGCGSYCAAESVLRGGFDLSGGQEILDIRACEREKCRKFIDIL</sequence>
<accession>A0A212LAK2</accession>
<dbReference type="AlphaFoldDB" id="A0A212LAK2"/>
<protein>
    <submittedName>
        <fullName evidence="1">Uncharacterized protein</fullName>
    </submittedName>
</protein>
<proteinExistence type="predicted"/>
<gene>
    <name evidence="1" type="ORF">KL86DES1_22019</name>
</gene>
<organism evidence="1">
    <name type="scientific">uncultured Desulfovibrio sp</name>
    <dbReference type="NCBI Taxonomy" id="167968"/>
    <lineage>
        <taxon>Bacteria</taxon>
        <taxon>Pseudomonadati</taxon>
        <taxon>Thermodesulfobacteriota</taxon>
        <taxon>Desulfovibrionia</taxon>
        <taxon>Desulfovibrionales</taxon>
        <taxon>Desulfovibrionaceae</taxon>
        <taxon>Desulfovibrio</taxon>
        <taxon>environmental samples</taxon>
    </lineage>
</organism>
<dbReference type="EMBL" id="FMJC01000002">
    <property type="protein sequence ID" value="SCM74566.1"/>
    <property type="molecule type" value="Genomic_DNA"/>
</dbReference>